<evidence type="ECO:0000259" key="8">
    <source>
        <dbReference type="PROSITE" id="PS50011"/>
    </source>
</evidence>
<comment type="caution">
    <text evidence="9">The sequence shown here is derived from an EMBL/GenBank/DDBJ whole genome shotgun (WGS) entry which is preliminary data.</text>
</comment>
<evidence type="ECO:0000313" key="9">
    <source>
        <dbReference type="EMBL" id="GIE68125.1"/>
    </source>
</evidence>
<dbReference type="Gene3D" id="1.10.510.10">
    <property type="entry name" value="Transferase(Phosphotransferase) domain 1"/>
    <property type="match status" value="1"/>
</dbReference>
<proteinExistence type="predicted"/>
<evidence type="ECO:0000256" key="5">
    <source>
        <dbReference type="ARBA" id="ARBA00022777"/>
    </source>
</evidence>
<accession>A0ABQ4BCY8</accession>
<evidence type="ECO:0000256" key="6">
    <source>
        <dbReference type="ARBA" id="ARBA00022840"/>
    </source>
</evidence>
<feature type="compositionally biased region" description="Low complexity" evidence="7">
    <location>
        <begin position="319"/>
        <end position="343"/>
    </location>
</feature>
<keyword evidence="6" id="KW-0067">ATP-binding</keyword>
<protein>
    <recommendedName>
        <fullName evidence="1">non-specific serine/threonine protein kinase</fullName>
        <ecNumber evidence="1">2.7.11.1</ecNumber>
    </recommendedName>
</protein>
<dbReference type="Pfam" id="PF00069">
    <property type="entry name" value="Pkinase"/>
    <property type="match status" value="1"/>
</dbReference>
<feature type="domain" description="Protein kinase" evidence="8">
    <location>
        <begin position="12"/>
        <end position="267"/>
    </location>
</feature>
<keyword evidence="5" id="KW-0418">Kinase</keyword>
<dbReference type="RefSeq" id="WP_203826496.1">
    <property type="nucleotide sequence ID" value="NZ_BAAATY010000003.1"/>
</dbReference>
<dbReference type="EC" id="2.7.11.1" evidence="1"/>
<evidence type="ECO:0000256" key="1">
    <source>
        <dbReference type="ARBA" id="ARBA00012513"/>
    </source>
</evidence>
<sequence>MPSPGTVLNGRYQLTERIAAGGMGEVWRADDLLLRRVVAVKVLLPALMADAGFTARFRAEARMLAALRHPGIVQVHDYGESAEPGHDRFDYAVMEFIDGTPLSESGRLDPAATMAVVVQVADALEAAHRAGIVHRDVKPSNLLVRPDGAIVLVDFGVARSAGVTALTGTGVVLGTVHYMAPEQAEGRPVSAATDVYALGAVAFTCLTGRPPYVGDSPVAVLVQLMHGAPPVLPPDVPAPVAALVLRALAKDPGHRFASAAEMAEAARATDTDAEEPPPRRGRLMIVAAGVLVIGAAIGLGRGLSDRHPDPVPGSLGAGVSTSSATPAPDSATLAPDSAAPAPASATPVTAATAANPYDPATLCKNGLPTYRVLASKQLTSFGGVLQGTTYLLYAERDLSYCVVTVKAGTAGTTSAVGVNLMHNKRFGTWGDGKDHANYAVTRGQGCTEWTGSVGATEYTSEDCS</sequence>
<feature type="region of interest" description="Disordered" evidence="7">
    <location>
        <begin position="304"/>
        <end position="343"/>
    </location>
</feature>
<dbReference type="InterPro" id="IPR011009">
    <property type="entry name" value="Kinase-like_dom_sf"/>
</dbReference>
<keyword evidence="10" id="KW-1185">Reference proteome</keyword>
<dbReference type="CDD" id="cd14014">
    <property type="entry name" value="STKc_PknB_like"/>
    <property type="match status" value="1"/>
</dbReference>
<evidence type="ECO:0000256" key="4">
    <source>
        <dbReference type="ARBA" id="ARBA00022741"/>
    </source>
</evidence>
<gene>
    <name evidence="9" type="ORF">Apa02nite_042330</name>
</gene>
<dbReference type="PANTHER" id="PTHR43289">
    <property type="entry name" value="MITOGEN-ACTIVATED PROTEIN KINASE KINASE KINASE 20-RELATED"/>
    <property type="match status" value="1"/>
</dbReference>
<reference evidence="9 10" key="1">
    <citation type="submission" date="2021-01" db="EMBL/GenBank/DDBJ databases">
        <title>Whole genome shotgun sequence of Actinoplanes palleronii NBRC 14916.</title>
        <authorList>
            <person name="Komaki H."/>
            <person name="Tamura T."/>
        </authorList>
    </citation>
    <scope>NUCLEOTIDE SEQUENCE [LARGE SCALE GENOMIC DNA]</scope>
    <source>
        <strain evidence="9 10">NBRC 14916</strain>
    </source>
</reference>
<dbReference type="EMBL" id="BOMS01000057">
    <property type="protein sequence ID" value="GIE68125.1"/>
    <property type="molecule type" value="Genomic_DNA"/>
</dbReference>
<keyword evidence="4" id="KW-0547">Nucleotide-binding</keyword>
<evidence type="ECO:0000256" key="3">
    <source>
        <dbReference type="ARBA" id="ARBA00022679"/>
    </source>
</evidence>
<evidence type="ECO:0000256" key="2">
    <source>
        <dbReference type="ARBA" id="ARBA00022527"/>
    </source>
</evidence>
<dbReference type="Gene3D" id="3.30.200.20">
    <property type="entry name" value="Phosphorylase Kinase, domain 1"/>
    <property type="match status" value="1"/>
</dbReference>
<dbReference type="InterPro" id="IPR000719">
    <property type="entry name" value="Prot_kinase_dom"/>
</dbReference>
<dbReference type="InterPro" id="IPR008271">
    <property type="entry name" value="Ser/Thr_kinase_AS"/>
</dbReference>
<organism evidence="9 10">
    <name type="scientific">Actinoplanes palleronii</name>
    <dbReference type="NCBI Taxonomy" id="113570"/>
    <lineage>
        <taxon>Bacteria</taxon>
        <taxon>Bacillati</taxon>
        <taxon>Actinomycetota</taxon>
        <taxon>Actinomycetes</taxon>
        <taxon>Micromonosporales</taxon>
        <taxon>Micromonosporaceae</taxon>
        <taxon>Actinoplanes</taxon>
    </lineage>
</organism>
<dbReference type="SMART" id="SM00220">
    <property type="entry name" value="S_TKc"/>
    <property type="match status" value="1"/>
</dbReference>
<evidence type="ECO:0000313" key="10">
    <source>
        <dbReference type="Proteomes" id="UP000624709"/>
    </source>
</evidence>
<dbReference type="Proteomes" id="UP000624709">
    <property type="component" value="Unassembled WGS sequence"/>
</dbReference>
<name>A0ABQ4BCY8_9ACTN</name>
<evidence type="ECO:0000256" key="7">
    <source>
        <dbReference type="SAM" id="MobiDB-lite"/>
    </source>
</evidence>
<dbReference type="PROSITE" id="PS50011">
    <property type="entry name" value="PROTEIN_KINASE_DOM"/>
    <property type="match status" value="1"/>
</dbReference>
<keyword evidence="2" id="KW-0723">Serine/threonine-protein kinase</keyword>
<keyword evidence="3" id="KW-0808">Transferase</keyword>
<dbReference type="PANTHER" id="PTHR43289:SF6">
    <property type="entry name" value="SERINE_THREONINE-PROTEIN KINASE NEKL-3"/>
    <property type="match status" value="1"/>
</dbReference>
<dbReference type="PROSITE" id="PS00108">
    <property type="entry name" value="PROTEIN_KINASE_ST"/>
    <property type="match status" value="1"/>
</dbReference>
<dbReference type="SUPFAM" id="SSF56112">
    <property type="entry name" value="Protein kinase-like (PK-like)"/>
    <property type="match status" value="1"/>
</dbReference>